<feature type="transmembrane region" description="Helical" evidence="1">
    <location>
        <begin position="41"/>
        <end position="60"/>
    </location>
</feature>
<dbReference type="STRING" id="1227490.C479_09523"/>
<organism evidence="2 3">
    <name type="scientific">Halovivax asiaticus JCM 14624</name>
    <dbReference type="NCBI Taxonomy" id="1227490"/>
    <lineage>
        <taxon>Archaea</taxon>
        <taxon>Methanobacteriati</taxon>
        <taxon>Methanobacteriota</taxon>
        <taxon>Stenosarchaea group</taxon>
        <taxon>Halobacteria</taxon>
        <taxon>Halobacteriales</taxon>
        <taxon>Natrialbaceae</taxon>
        <taxon>Halovivax</taxon>
    </lineage>
</organism>
<keyword evidence="1" id="KW-0472">Membrane</keyword>
<evidence type="ECO:0000313" key="3">
    <source>
        <dbReference type="Proteomes" id="UP000011560"/>
    </source>
</evidence>
<evidence type="ECO:0000256" key="1">
    <source>
        <dbReference type="SAM" id="Phobius"/>
    </source>
</evidence>
<dbReference type="Proteomes" id="UP000011560">
    <property type="component" value="Unassembled WGS sequence"/>
</dbReference>
<reference evidence="2 3" key="1">
    <citation type="journal article" date="2014" name="PLoS Genet.">
        <title>Phylogenetically driven sequencing of extremely halophilic archaea reveals strategies for static and dynamic osmo-response.</title>
        <authorList>
            <person name="Becker E.A."/>
            <person name="Seitzer P.M."/>
            <person name="Tritt A."/>
            <person name="Larsen D."/>
            <person name="Krusor M."/>
            <person name="Yao A.I."/>
            <person name="Wu D."/>
            <person name="Madern D."/>
            <person name="Eisen J.A."/>
            <person name="Darling A.E."/>
            <person name="Facciotti M.T."/>
        </authorList>
    </citation>
    <scope>NUCLEOTIDE SEQUENCE [LARGE SCALE GENOMIC DNA]</scope>
    <source>
        <strain evidence="2 3">JCM 14624</strain>
    </source>
</reference>
<dbReference type="AlphaFoldDB" id="M0BJM5"/>
<dbReference type="RefSeq" id="WP_007701423.1">
    <property type="nucleotide sequence ID" value="NZ_AOIQ01000014.1"/>
</dbReference>
<comment type="caution">
    <text evidence="2">The sequence shown here is derived from an EMBL/GenBank/DDBJ whole genome shotgun (WGS) entry which is preliminary data.</text>
</comment>
<dbReference type="EMBL" id="AOIQ01000014">
    <property type="protein sequence ID" value="ELZ11040.1"/>
    <property type="molecule type" value="Genomic_DNA"/>
</dbReference>
<keyword evidence="3" id="KW-1185">Reference proteome</keyword>
<name>M0BJM5_9EURY</name>
<accession>M0BJM5</accession>
<feature type="transmembrane region" description="Helical" evidence="1">
    <location>
        <begin position="12"/>
        <end position="35"/>
    </location>
</feature>
<dbReference type="Pfam" id="PF26071">
    <property type="entry name" value="DUF8028"/>
    <property type="match status" value="1"/>
</dbReference>
<keyword evidence="1" id="KW-0812">Transmembrane</keyword>
<proteinExistence type="predicted"/>
<keyword evidence="1" id="KW-1133">Transmembrane helix</keyword>
<dbReference type="InterPro" id="IPR058341">
    <property type="entry name" value="DUF8028"/>
</dbReference>
<evidence type="ECO:0000313" key="2">
    <source>
        <dbReference type="EMBL" id="ELZ11040.1"/>
    </source>
</evidence>
<sequence length="70" mass="7507">MSTDRQSALAGTPSLTAVSFWVGTLLPIVYLPLLLAGVDSGMRFGLLVSLLALNVVALVLGHDYPERRPR</sequence>
<protein>
    <submittedName>
        <fullName evidence="2">Uncharacterized protein</fullName>
    </submittedName>
</protein>
<gene>
    <name evidence="2" type="ORF">C479_09523</name>
</gene>